<dbReference type="InterPro" id="IPR050482">
    <property type="entry name" value="Sensor_HK_TwoCompSys"/>
</dbReference>
<dbReference type="SUPFAM" id="SSF158472">
    <property type="entry name" value="HAMP domain-like"/>
    <property type="match status" value="1"/>
</dbReference>
<comment type="catalytic activity">
    <reaction evidence="1 9">
        <text>ATP + protein L-histidine = ADP + protein N-phospho-L-histidine.</text>
        <dbReference type="EC" id="2.7.13.3"/>
    </reaction>
</comment>
<dbReference type="InterPro" id="IPR042295">
    <property type="entry name" value="NarX-like_N_sf"/>
</dbReference>
<evidence type="ECO:0000256" key="7">
    <source>
        <dbReference type="ARBA" id="ARBA00022840"/>
    </source>
</evidence>
<dbReference type="SMART" id="SM00304">
    <property type="entry name" value="HAMP"/>
    <property type="match status" value="1"/>
</dbReference>
<keyword evidence="9 10" id="KW-0472">Membrane</keyword>
<organism evidence="13 14">
    <name type="scientific">Zophobihabitans entericus</name>
    <dbReference type="NCBI Taxonomy" id="1635327"/>
    <lineage>
        <taxon>Bacteria</taxon>
        <taxon>Pseudomonadati</taxon>
        <taxon>Pseudomonadota</taxon>
        <taxon>Gammaproteobacteria</taxon>
        <taxon>Orbales</taxon>
        <taxon>Orbaceae</taxon>
        <taxon>Zophobihabitans</taxon>
    </lineage>
</organism>
<evidence type="ECO:0000313" key="14">
    <source>
        <dbReference type="Proteomes" id="UP000501168"/>
    </source>
</evidence>
<dbReference type="KEGG" id="orb:IPMB12_01010"/>
<dbReference type="Pfam" id="PF07730">
    <property type="entry name" value="HisKA_3"/>
    <property type="match status" value="1"/>
</dbReference>
<feature type="transmembrane region" description="Helical" evidence="10">
    <location>
        <begin position="155"/>
        <end position="174"/>
    </location>
</feature>
<keyword evidence="10" id="KW-0812">Transmembrane</keyword>
<dbReference type="InterPro" id="IPR003594">
    <property type="entry name" value="HATPase_dom"/>
</dbReference>
<evidence type="ECO:0000256" key="9">
    <source>
        <dbReference type="PIRNR" id="PIRNR003167"/>
    </source>
</evidence>
<evidence type="ECO:0000313" key="13">
    <source>
        <dbReference type="EMBL" id="QIQ20381.1"/>
    </source>
</evidence>
<dbReference type="Gene3D" id="1.20.5.1930">
    <property type="match status" value="1"/>
</dbReference>
<evidence type="ECO:0000259" key="11">
    <source>
        <dbReference type="PROSITE" id="PS50109"/>
    </source>
</evidence>
<dbReference type="PROSITE" id="PS50885">
    <property type="entry name" value="HAMP"/>
    <property type="match status" value="1"/>
</dbReference>
<dbReference type="PIRSF" id="PIRSF003167">
    <property type="entry name" value="STHK_NarX/NarQ"/>
    <property type="match status" value="1"/>
</dbReference>
<name>A0A6G9I844_9GAMM</name>
<dbReference type="EC" id="2.7.13.3" evidence="9"/>
<dbReference type="InParanoid" id="A0A6G9I844"/>
<accession>A0A6G9I844</accession>
<dbReference type="Gene3D" id="1.20.120.960">
    <property type="entry name" value="Histidine kinase NarX, sensor domain"/>
    <property type="match status" value="1"/>
</dbReference>
<dbReference type="PANTHER" id="PTHR24421">
    <property type="entry name" value="NITRATE/NITRITE SENSOR PROTEIN NARX-RELATED"/>
    <property type="match status" value="1"/>
</dbReference>
<keyword evidence="7 9" id="KW-0067">ATP-binding</keyword>
<dbReference type="GO" id="GO:0000155">
    <property type="term" value="F:phosphorelay sensor kinase activity"/>
    <property type="evidence" value="ECO:0007669"/>
    <property type="project" value="UniProtKB-UniRule"/>
</dbReference>
<sequence>MNKKAASSVSIVNRLTLLVLLLGAIALAALFISARIANETKGSAYMINQLGLLRMKSYQLLSLVPLKPDDYHYISLFTDIPLETEYQELLSRYELMDDFNQLQSEWRNQLATKIQNATSITEVRSEIVSFVAQVDRLVHAIDQKTEQQIETIRQVQIGFIIFIVLFLIALLYYLRQHLLSPLKHLMYLAESITKHDFKSRFQITHKRQDEFDSLGQAFNRMSDEIESQYSLLEQRVNEKTNELQTKNDIVTFLYRSIQQLHTQQPICERFLVILQNLEQLTPLSRFQIRFYESNDPEEYHLIRYDQDKKESYCQNQHCSACLIHSKPLPERVIKRSWYLQDNDEKYGLVTALQPEEMSLSEEQEQLITTVIEQMTMTLMLERQTEYQTQLLLMKERSAIARELHDSIAQSLSCLKINISCLQMQKSVTDEESERLLQTMRKEINVAYSQLRELITTFRLKVNRTGFLASLQDIIHEFNQKLGFQINLDYQLPLQIIDSQHAIHLLQIIREALNNIYKHAKATTVNIKFTVQDNHIMALTIQDNGTGLPQNWKKDDHYGLIIMKDRTELLQGFFNIDSAPNKGTTITITFKEHPEPTLIPVNLI</sequence>
<protein>
    <recommendedName>
        <fullName evidence="9">Sensor protein</fullName>
        <ecNumber evidence="9">2.7.13.3</ecNumber>
    </recommendedName>
</protein>
<dbReference type="CDD" id="cd22900">
    <property type="entry name" value="NarX_sensor"/>
    <property type="match status" value="1"/>
</dbReference>
<keyword evidence="4 9" id="KW-0808">Transferase</keyword>
<comment type="subcellular location">
    <subcellularLocation>
        <location evidence="9">Cell inner membrane</location>
    </subcellularLocation>
    <subcellularLocation>
        <location evidence="2">Membrane</location>
    </subcellularLocation>
</comment>
<dbReference type="Gene3D" id="3.30.565.10">
    <property type="entry name" value="Histidine kinase-like ATPase, C-terminal domain"/>
    <property type="match status" value="1"/>
</dbReference>
<dbReference type="InterPro" id="IPR003660">
    <property type="entry name" value="HAMP_dom"/>
</dbReference>
<evidence type="ECO:0000256" key="1">
    <source>
        <dbReference type="ARBA" id="ARBA00000085"/>
    </source>
</evidence>
<dbReference type="AlphaFoldDB" id="A0A6G9I844"/>
<dbReference type="Pfam" id="PF00672">
    <property type="entry name" value="HAMP"/>
    <property type="match status" value="1"/>
</dbReference>
<dbReference type="CDD" id="cd06225">
    <property type="entry name" value="HAMP"/>
    <property type="match status" value="1"/>
</dbReference>
<evidence type="ECO:0000256" key="4">
    <source>
        <dbReference type="ARBA" id="ARBA00022679"/>
    </source>
</evidence>
<keyword evidence="14" id="KW-1185">Reference proteome</keyword>
<evidence type="ECO:0000256" key="10">
    <source>
        <dbReference type="SAM" id="Phobius"/>
    </source>
</evidence>
<dbReference type="GO" id="GO:0005524">
    <property type="term" value="F:ATP binding"/>
    <property type="evidence" value="ECO:0007669"/>
    <property type="project" value="UniProtKB-UniRule"/>
</dbReference>
<evidence type="ECO:0000256" key="6">
    <source>
        <dbReference type="ARBA" id="ARBA00022777"/>
    </source>
</evidence>
<dbReference type="CDD" id="cd16917">
    <property type="entry name" value="HATPase_UhpB-NarQ-NarX-like"/>
    <property type="match status" value="1"/>
</dbReference>
<dbReference type="SMART" id="SM00387">
    <property type="entry name" value="HATPase_c"/>
    <property type="match status" value="1"/>
</dbReference>
<feature type="domain" description="Histidine kinase" evidence="11">
    <location>
        <begin position="402"/>
        <end position="593"/>
    </location>
</feature>
<dbReference type="InterPro" id="IPR005467">
    <property type="entry name" value="His_kinase_dom"/>
</dbReference>
<keyword evidence="3" id="KW-0597">Phosphoprotein</keyword>
<keyword evidence="8 9" id="KW-0902">Two-component regulatory system</keyword>
<evidence type="ECO:0000256" key="2">
    <source>
        <dbReference type="ARBA" id="ARBA00004370"/>
    </source>
</evidence>
<keyword evidence="6 9" id="KW-0418">Kinase</keyword>
<evidence type="ECO:0000256" key="5">
    <source>
        <dbReference type="ARBA" id="ARBA00022741"/>
    </source>
</evidence>
<keyword evidence="10" id="KW-1133">Transmembrane helix</keyword>
<dbReference type="InterPro" id="IPR011712">
    <property type="entry name" value="Sig_transdc_His_kin_sub3_dim/P"/>
</dbReference>
<dbReference type="RefSeq" id="WP_166914075.1">
    <property type="nucleotide sequence ID" value="NZ_CP050253.1"/>
</dbReference>
<dbReference type="SUPFAM" id="SSF55874">
    <property type="entry name" value="ATPase domain of HSP90 chaperone/DNA topoisomerase II/histidine kinase"/>
    <property type="match status" value="1"/>
</dbReference>
<keyword evidence="9" id="KW-1003">Cell membrane</keyword>
<proteinExistence type="predicted"/>
<dbReference type="Proteomes" id="UP000501168">
    <property type="component" value="Chromosome"/>
</dbReference>
<evidence type="ECO:0000256" key="3">
    <source>
        <dbReference type="ARBA" id="ARBA00022553"/>
    </source>
</evidence>
<dbReference type="PANTHER" id="PTHR24421:SF10">
    <property type="entry name" value="NITRATE_NITRITE SENSOR PROTEIN NARQ"/>
    <property type="match status" value="1"/>
</dbReference>
<dbReference type="Pfam" id="PF02518">
    <property type="entry name" value="HATPase_c"/>
    <property type="match status" value="1"/>
</dbReference>
<keyword evidence="5 9" id="KW-0547">Nucleotide-binding</keyword>
<dbReference type="InterPro" id="IPR016380">
    <property type="entry name" value="Sig_transdc_His_kin_NarX/NarQ"/>
</dbReference>
<evidence type="ECO:0000259" key="12">
    <source>
        <dbReference type="PROSITE" id="PS50885"/>
    </source>
</evidence>
<dbReference type="FunCoup" id="A0A6G9I844">
    <property type="interactions" value="78"/>
</dbReference>
<dbReference type="Gene3D" id="1.10.287.130">
    <property type="match status" value="1"/>
</dbReference>
<reference evidence="13 14" key="1">
    <citation type="submission" date="2020-03" db="EMBL/GenBank/DDBJ databases">
        <title>Complete genome sequence of Orbus sp. IPMB12 (BCRC 80908).</title>
        <authorList>
            <person name="Lo W.-S."/>
            <person name="Chang T.-H."/>
            <person name="Kuo C.-H."/>
        </authorList>
    </citation>
    <scope>NUCLEOTIDE SEQUENCE [LARGE SCALE GENOMIC DNA]</scope>
    <source>
        <strain evidence="13 14">IPMB12</strain>
    </source>
</reference>
<dbReference type="GO" id="GO:0046983">
    <property type="term" value="F:protein dimerization activity"/>
    <property type="evidence" value="ECO:0007669"/>
    <property type="project" value="UniProtKB-UniRule"/>
</dbReference>
<gene>
    <name evidence="13" type="primary">narX</name>
    <name evidence="13" type="ORF">IPMB12_01010</name>
</gene>
<dbReference type="GO" id="GO:0005886">
    <property type="term" value="C:plasma membrane"/>
    <property type="evidence" value="ECO:0007669"/>
    <property type="project" value="UniProtKB-SubCell"/>
</dbReference>
<keyword evidence="9" id="KW-0997">Cell inner membrane</keyword>
<dbReference type="EMBL" id="CP050253">
    <property type="protein sequence ID" value="QIQ20381.1"/>
    <property type="molecule type" value="Genomic_DNA"/>
</dbReference>
<dbReference type="NCBIfam" id="NF007896">
    <property type="entry name" value="PRK10600.1"/>
    <property type="match status" value="1"/>
</dbReference>
<dbReference type="PROSITE" id="PS50109">
    <property type="entry name" value="HIS_KIN"/>
    <property type="match status" value="1"/>
</dbReference>
<dbReference type="InterPro" id="IPR036890">
    <property type="entry name" value="HATPase_C_sf"/>
</dbReference>
<feature type="domain" description="HAMP" evidence="12">
    <location>
        <begin position="176"/>
        <end position="230"/>
    </location>
</feature>
<evidence type="ECO:0000256" key="8">
    <source>
        <dbReference type="ARBA" id="ARBA00023012"/>
    </source>
</evidence>